<dbReference type="InterPro" id="IPR036249">
    <property type="entry name" value="Thioredoxin-like_sf"/>
</dbReference>
<protein>
    <submittedName>
        <fullName evidence="3">Glutaredoxin-like domain protein</fullName>
    </submittedName>
</protein>
<comment type="similarity">
    <text evidence="1">Belongs to the glutaredoxin family.</text>
</comment>
<reference evidence="4" key="1">
    <citation type="journal article" date="2008" name="J. Bacteriol.">
        <title>Genome sequence of Thermofilum pendens reveals an exceptional loss of biosynthetic pathways without genome reduction.</title>
        <authorList>
            <person name="Anderson I."/>
            <person name="Rodriguez J."/>
            <person name="Susanti D."/>
            <person name="Porat I."/>
            <person name="Reich C."/>
            <person name="Ulrich L.E."/>
            <person name="Elkins J.G."/>
            <person name="Mavromatis K."/>
            <person name="Lykidis A."/>
            <person name="Kim E."/>
            <person name="Thompson L.S."/>
            <person name="Nolan M."/>
            <person name="Land M."/>
            <person name="Copeland A."/>
            <person name="Lapidus A."/>
            <person name="Lucas S."/>
            <person name="Detter C."/>
            <person name="Zhulin I.B."/>
            <person name="Olsen G.J."/>
            <person name="Whitman W."/>
            <person name="Mukhopadhyay B."/>
            <person name="Bristow J."/>
            <person name="Kyrpides N."/>
        </authorList>
    </citation>
    <scope>NUCLEOTIDE SEQUENCE [LARGE SCALE GENOMIC DNA]</scope>
    <source>
        <strain evidence="4">DSM 2475 / Hrk 5</strain>
    </source>
</reference>
<dbReference type="Gene3D" id="3.40.30.10">
    <property type="entry name" value="Glutaredoxin"/>
    <property type="match status" value="2"/>
</dbReference>
<dbReference type="EMBL" id="CP000505">
    <property type="protein sequence ID" value="ABL77735.1"/>
    <property type="molecule type" value="Genomic_DNA"/>
</dbReference>
<dbReference type="RefSeq" id="WP_011752000.1">
    <property type="nucleotide sequence ID" value="NC_008698.1"/>
</dbReference>
<organism evidence="3 4">
    <name type="scientific">Thermofilum pendens (strain DSM 2475 / Hrk 5)</name>
    <dbReference type="NCBI Taxonomy" id="368408"/>
    <lineage>
        <taxon>Archaea</taxon>
        <taxon>Thermoproteota</taxon>
        <taxon>Thermoprotei</taxon>
        <taxon>Thermofilales</taxon>
        <taxon>Thermofilaceae</taxon>
        <taxon>Thermofilum</taxon>
    </lineage>
</organism>
<dbReference type="eggNOG" id="arCOG01218">
    <property type="taxonomic scope" value="Archaea"/>
</dbReference>
<dbReference type="AlphaFoldDB" id="A1RX05"/>
<dbReference type="STRING" id="368408.Tpen_0326"/>
<feature type="domain" description="Thioredoxin-like fold" evidence="2">
    <location>
        <begin position="135"/>
        <end position="216"/>
    </location>
</feature>
<evidence type="ECO:0000313" key="3">
    <source>
        <dbReference type="EMBL" id="ABL77735.1"/>
    </source>
</evidence>
<proteinExistence type="inferred from homology"/>
<dbReference type="CDD" id="cd02973">
    <property type="entry name" value="TRX_GRX_like"/>
    <property type="match status" value="1"/>
</dbReference>
<dbReference type="OrthoDB" id="35385at2157"/>
<dbReference type="KEGG" id="tpe:Tpen_0326"/>
<dbReference type="Proteomes" id="UP000000641">
    <property type="component" value="Chromosome"/>
</dbReference>
<dbReference type="EnsemblBacteria" id="ABL77735">
    <property type="protein sequence ID" value="ABL77735"/>
    <property type="gene ID" value="Tpen_0326"/>
</dbReference>
<dbReference type="HOGENOM" id="CLU_082677_0_0_2"/>
<name>A1RX05_THEPD</name>
<keyword evidence="4" id="KW-1185">Reference proteome</keyword>
<dbReference type="PANTHER" id="PTHR37170:SF1">
    <property type="entry name" value="GLUTAREDOXIN-LIKE PROTEIN"/>
    <property type="match status" value="1"/>
</dbReference>
<dbReference type="NCBIfam" id="TIGR02187">
    <property type="entry name" value="PDO_seleno_TRX"/>
    <property type="match status" value="1"/>
</dbReference>
<accession>A1RX05</accession>
<dbReference type="InterPro" id="IPR012336">
    <property type="entry name" value="Thioredoxin-like_fold"/>
</dbReference>
<dbReference type="PANTHER" id="PTHR37170">
    <property type="entry name" value="GLUTAREDOXIN-RELATED"/>
    <property type="match status" value="1"/>
</dbReference>
<evidence type="ECO:0000256" key="1">
    <source>
        <dbReference type="ARBA" id="ARBA00007787"/>
    </source>
</evidence>
<dbReference type="Pfam" id="PF13192">
    <property type="entry name" value="Thioredoxin_3"/>
    <property type="match status" value="1"/>
</dbReference>
<evidence type="ECO:0000313" key="4">
    <source>
        <dbReference type="Proteomes" id="UP000000641"/>
    </source>
</evidence>
<dbReference type="InterPro" id="IPR011903">
    <property type="entry name" value="TON_0319-like"/>
</dbReference>
<evidence type="ECO:0000259" key="2">
    <source>
        <dbReference type="Pfam" id="PF13192"/>
    </source>
</evidence>
<gene>
    <name evidence="3" type="ordered locus">Tpen_0326</name>
</gene>
<sequence>MPVEYDEELVNDLRQMFQALENPVSIKWFVDPGSECVYCDDTEQILNLVQQVSGGKVRVTRYTSKDPEAKKYSIDMFPAILIHGVDEWNVRFFGIPAGYEFGAFVEDIIDASTGRVNISPEIREILLKYVTKPTRIMIFVTPTCPYCPIAVRAAHRFAMVNKNIYGDMIEALEFSDLADRYGVYAVPKNVIQVNGEDKNEFEGAAPDPYFVAKILEAYGVEIPRSLQEAIAGIEAQYTEETYEDEELHHHHHHHH</sequence>
<dbReference type="SUPFAM" id="SSF52833">
    <property type="entry name" value="Thioredoxin-like"/>
    <property type="match status" value="2"/>
</dbReference>
<dbReference type="GeneID" id="4600977"/>